<dbReference type="SUPFAM" id="SSF51182">
    <property type="entry name" value="RmlC-like cupins"/>
    <property type="match status" value="1"/>
</dbReference>
<dbReference type="EMBL" id="CAFBPM010000007">
    <property type="protein sequence ID" value="CAB5020615.1"/>
    <property type="molecule type" value="Genomic_DNA"/>
</dbReference>
<reference evidence="2" key="1">
    <citation type="submission" date="2020-05" db="EMBL/GenBank/DDBJ databases">
        <authorList>
            <person name="Chiriac C."/>
            <person name="Salcher M."/>
            <person name="Ghai R."/>
            <person name="Kavagutti S V."/>
        </authorList>
    </citation>
    <scope>NUCLEOTIDE SEQUENCE</scope>
</reference>
<dbReference type="InterPro" id="IPR024060">
    <property type="entry name" value="Ureidoglycolate_lyase_dom_sf"/>
</dbReference>
<name>A0A6J7E917_9ZZZZ</name>
<evidence type="ECO:0000313" key="2">
    <source>
        <dbReference type="EMBL" id="CAB4879607.1"/>
    </source>
</evidence>
<dbReference type="EMBL" id="CAFBLT010000001">
    <property type="protein sequence ID" value="CAB4879607.1"/>
    <property type="molecule type" value="Genomic_DNA"/>
</dbReference>
<sequence length="165" mass="18473">MPVIPIQPFTEEAWSPFGWVPVDDSDDRDGEHRLHFDLDDAHVNIISHSTDELPTSSEGFLCEKFFRHATHTQVLMSLDNSCVVGVAPPNTDFSQSNSIETVRAFCLRPLEPVVLFQGTWHWGPYPSDEEEVRLFNVQGHGFAGDNEMADLASLGLVLRFAFALS</sequence>
<protein>
    <submittedName>
        <fullName evidence="2">Unannotated protein</fullName>
    </submittedName>
</protein>
<accession>A0A6J7E917</accession>
<gene>
    <name evidence="1" type="ORF">UFOPK3164_01074</name>
    <name evidence="2" type="ORF">UFOPK3427_01407</name>
    <name evidence="3" type="ORF">UFOPK4112_00894</name>
</gene>
<dbReference type="AlphaFoldDB" id="A0A6J7E917"/>
<dbReference type="EMBL" id="CAFABE010000048">
    <property type="protein sequence ID" value="CAB4830047.1"/>
    <property type="molecule type" value="Genomic_DNA"/>
</dbReference>
<dbReference type="GO" id="GO:0004848">
    <property type="term" value="F:ureidoglycolate hydrolase activity"/>
    <property type="evidence" value="ECO:0007669"/>
    <property type="project" value="InterPro"/>
</dbReference>
<proteinExistence type="predicted"/>
<dbReference type="Gene3D" id="2.60.120.480">
    <property type="entry name" value="Ureidoglycolate hydrolase"/>
    <property type="match status" value="1"/>
</dbReference>
<evidence type="ECO:0000313" key="3">
    <source>
        <dbReference type="EMBL" id="CAB5020615.1"/>
    </source>
</evidence>
<evidence type="ECO:0000313" key="1">
    <source>
        <dbReference type="EMBL" id="CAB4830047.1"/>
    </source>
</evidence>
<organism evidence="2">
    <name type="scientific">freshwater metagenome</name>
    <dbReference type="NCBI Taxonomy" id="449393"/>
    <lineage>
        <taxon>unclassified sequences</taxon>
        <taxon>metagenomes</taxon>
        <taxon>ecological metagenomes</taxon>
    </lineage>
</organism>
<dbReference type="InterPro" id="IPR011051">
    <property type="entry name" value="RmlC_Cupin_sf"/>
</dbReference>